<keyword evidence="3" id="KW-1185">Reference proteome</keyword>
<evidence type="ECO:0000313" key="2">
    <source>
        <dbReference type="EMBL" id="KAK4453984.1"/>
    </source>
</evidence>
<proteinExistence type="predicted"/>
<dbReference type="AlphaFoldDB" id="A0AAV9H1T7"/>
<feature type="region of interest" description="Disordered" evidence="1">
    <location>
        <begin position="50"/>
        <end position="69"/>
    </location>
</feature>
<accession>A0AAV9H1T7</accession>
<evidence type="ECO:0000256" key="1">
    <source>
        <dbReference type="SAM" id="MobiDB-lite"/>
    </source>
</evidence>
<gene>
    <name evidence="2" type="ORF">QBC34DRAFT_473726</name>
</gene>
<dbReference type="EMBL" id="MU865918">
    <property type="protein sequence ID" value="KAK4453984.1"/>
    <property type="molecule type" value="Genomic_DNA"/>
</dbReference>
<reference evidence="2" key="2">
    <citation type="submission" date="2023-05" db="EMBL/GenBank/DDBJ databases">
        <authorList>
            <consortium name="Lawrence Berkeley National Laboratory"/>
            <person name="Steindorff A."/>
            <person name="Hensen N."/>
            <person name="Bonometti L."/>
            <person name="Westerberg I."/>
            <person name="Brannstrom I.O."/>
            <person name="Guillou S."/>
            <person name="Cros-Aarteil S."/>
            <person name="Calhoun S."/>
            <person name="Haridas S."/>
            <person name="Kuo A."/>
            <person name="Mondo S."/>
            <person name="Pangilinan J."/>
            <person name="Riley R."/>
            <person name="Labutti K."/>
            <person name="Andreopoulos B."/>
            <person name="Lipzen A."/>
            <person name="Chen C."/>
            <person name="Yanf M."/>
            <person name="Daum C."/>
            <person name="Ng V."/>
            <person name="Clum A."/>
            <person name="Ohm R."/>
            <person name="Martin F."/>
            <person name="Silar P."/>
            <person name="Natvig D."/>
            <person name="Lalanne C."/>
            <person name="Gautier V."/>
            <person name="Ament-Velasquez S.L."/>
            <person name="Kruys A."/>
            <person name="Hutchinson M.I."/>
            <person name="Powell A.J."/>
            <person name="Barry K."/>
            <person name="Miller A.N."/>
            <person name="Grigoriev I.V."/>
            <person name="Debuchy R."/>
            <person name="Gladieux P."/>
            <person name="Thoren M.H."/>
            <person name="Johannesson H."/>
        </authorList>
    </citation>
    <scope>NUCLEOTIDE SEQUENCE</scope>
    <source>
        <strain evidence="2">PSN243</strain>
    </source>
</reference>
<organism evidence="2 3">
    <name type="scientific">Podospora aff. communis PSN243</name>
    <dbReference type="NCBI Taxonomy" id="3040156"/>
    <lineage>
        <taxon>Eukaryota</taxon>
        <taxon>Fungi</taxon>
        <taxon>Dikarya</taxon>
        <taxon>Ascomycota</taxon>
        <taxon>Pezizomycotina</taxon>
        <taxon>Sordariomycetes</taxon>
        <taxon>Sordariomycetidae</taxon>
        <taxon>Sordariales</taxon>
        <taxon>Podosporaceae</taxon>
        <taxon>Podospora</taxon>
    </lineage>
</organism>
<evidence type="ECO:0000313" key="3">
    <source>
        <dbReference type="Proteomes" id="UP001321760"/>
    </source>
</evidence>
<comment type="caution">
    <text evidence="2">The sequence shown here is derived from an EMBL/GenBank/DDBJ whole genome shotgun (WGS) entry which is preliminary data.</text>
</comment>
<sequence length="105" mass="11491">MPSSLITSFFKPLSASAGNDGIHAEKNTTATAAVKREDAVKIEDAVETEDAVNREDAVKTKDSVKTKDAVKTEDTAETIDLNIPDVKRWIVEVLAERVARWLLPP</sequence>
<dbReference type="Proteomes" id="UP001321760">
    <property type="component" value="Unassembled WGS sequence"/>
</dbReference>
<feature type="compositionally biased region" description="Basic and acidic residues" evidence="1">
    <location>
        <begin position="51"/>
        <end position="69"/>
    </location>
</feature>
<reference evidence="2" key="1">
    <citation type="journal article" date="2023" name="Mol. Phylogenet. Evol.">
        <title>Genome-scale phylogeny and comparative genomics of the fungal order Sordariales.</title>
        <authorList>
            <person name="Hensen N."/>
            <person name="Bonometti L."/>
            <person name="Westerberg I."/>
            <person name="Brannstrom I.O."/>
            <person name="Guillou S."/>
            <person name="Cros-Aarteil S."/>
            <person name="Calhoun S."/>
            <person name="Haridas S."/>
            <person name="Kuo A."/>
            <person name="Mondo S."/>
            <person name="Pangilinan J."/>
            <person name="Riley R."/>
            <person name="LaButti K."/>
            <person name="Andreopoulos B."/>
            <person name="Lipzen A."/>
            <person name="Chen C."/>
            <person name="Yan M."/>
            <person name="Daum C."/>
            <person name="Ng V."/>
            <person name="Clum A."/>
            <person name="Steindorff A."/>
            <person name="Ohm R.A."/>
            <person name="Martin F."/>
            <person name="Silar P."/>
            <person name="Natvig D.O."/>
            <person name="Lalanne C."/>
            <person name="Gautier V."/>
            <person name="Ament-Velasquez S.L."/>
            <person name="Kruys A."/>
            <person name="Hutchinson M.I."/>
            <person name="Powell A.J."/>
            <person name="Barry K."/>
            <person name="Miller A.N."/>
            <person name="Grigoriev I.V."/>
            <person name="Debuchy R."/>
            <person name="Gladieux P."/>
            <person name="Hiltunen Thoren M."/>
            <person name="Johannesson H."/>
        </authorList>
    </citation>
    <scope>NUCLEOTIDE SEQUENCE</scope>
    <source>
        <strain evidence="2">PSN243</strain>
    </source>
</reference>
<protein>
    <submittedName>
        <fullName evidence="2">Uncharacterized protein</fullName>
    </submittedName>
</protein>
<name>A0AAV9H1T7_9PEZI</name>